<protein>
    <submittedName>
        <fullName evidence="3">ABC transporter substrate-binding protein</fullName>
    </submittedName>
</protein>
<reference evidence="3 4" key="2">
    <citation type="submission" date="2017-07" db="EMBL/GenBank/DDBJ databases">
        <title>Candidatus Dactylopiibacterium carminicum, a nitrogen-fixing symbiont of the cochineal insect Dactylopius coccus and Dactylopius opuntiae (Hemiptera: Coccoidea: Dactylopiidae).</title>
        <authorList>
            <person name="Vera A."/>
        </authorList>
    </citation>
    <scope>NUCLEOTIDE SEQUENCE [LARGE SCALE GENOMIC DNA]</scope>
    <source>
        <strain evidence="3 4">NFDCM</strain>
    </source>
</reference>
<dbReference type="AlphaFoldDB" id="A0A272ENJ6"/>
<dbReference type="EMBL" id="MDUX01000002">
    <property type="protein sequence ID" value="KAF7600769.1"/>
    <property type="molecule type" value="Genomic_DNA"/>
</dbReference>
<dbReference type="Gene3D" id="3.40.190.10">
    <property type="entry name" value="Periplasmic binding protein-like II"/>
    <property type="match status" value="2"/>
</dbReference>
<evidence type="ECO:0000313" key="2">
    <source>
        <dbReference type="EMBL" id="KAF7600769.1"/>
    </source>
</evidence>
<evidence type="ECO:0000313" key="5">
    <source>
        <dbReference type="Proteomes" id="UP000623509"/>
    </source>
</evidence>
<dbReference type="InterPro" id="IPR006311">
    <property type="entry name" value="TAT_signal"/>
</dbReference>
<proteinExistence type="predicted"/>
<reference evidence="2 5" key="1">
    <citation type="submission" date="2016-08" db="EMBL/GenBank/DDBJ databases">
        <title>Candidatus Dactylopiibacterium carminicum genome sequence.</title>
        <authorList>
            <person name="Ramirez-Puebla S.T."/>
            <person name="Ormeno-Orrillo E."/>
            <person name="Vera-Ponce De Leon A."/>
            <person name="Luis L."/>
            <person name="Sanchez-Flores A."/>
            <person name="Monica R."/>
            <person name="Martinez-Romero E."/>
        </authorList>
    </citation>
    <scope>NUCLEOTIDE SEQUENCE [LARGE SCALE GENOMIC DNA]</scope>
    <source>
        <strain evidence="2">END1</strain>
    </source>
</reference>
<dbReference type="RefSeq" id="WP_095523118.1">
    <property type="nucleotide sequence ID" value="NZ_MDUX01000002.1"/>
</dbReference>
<dbReference type="Proteomes" id="UP000216107">
    <property type="component" value="Unassembled WGS sequence"/>
</dbReference>
<sequence length="329" mass="35493">MPSRRQFLCLSMLGSLALAPGLRAATRTQLPALRLSGPAATVSAPLVHMVESGALADVAAQVSFQPWRDPDQLRLLAIEGKADFLAAPSNVAATLYNRGAKLQLVNISTWGLLWLVSRSADKKRLADFRDEEIAVPFRGDMPDIVLSQLAAMEGIALKKRYVASPVEAMQLLIARRVDHALLQEPAASMALRKTKSFPLGLVAPELHRAVDLQTEWGRAFKRQDRIPQAGLIACGAMVGNAALQARVHAAYTRSLAACLADPAAAGRLLAKHIDMITPEAAADALSTSRMESVAARQARQSLEFFYAQLMRHDAGLVGNKLPDDAFYGV</sequence>
<dbReference type="PANTHER" id="PTHR30024">
    <property type="entry name" value="ALIPHATIC SULFONATES-BINDING PROTEIN-RELATED"/>
    <property type="match status" value="1"/>
</dbReference>
<keyword evidence="5" id="KW-1185">Reference proteome</keyword>
<dbReference type="EMBL" id="NMRN01000067">
    <property type="protein sequence ID" value="PAS91671.1"/>
    <property type="molecule type" value="Genomic_DNA"/>
</dbReference>
<dbReference type="PROSITE" id="PS51318">
    <property type="entry name" value="TAT"/>
    <property type="match status" value="1"/>
</dbReference>
<accession>A0A272ENJ6</accession>
<keyword evidence="1" id="KW-0732">Signal</keyword>
<dbReference type="Proteomes" id="UP000623509">
    <property type="component" value="Unassembled WGS sequence"/>
</dbReference>
<gene>
    <name evidence="2" type="ORF">BGI27_00945</name>
    <name evidence="3" type="ORF">CGU29_15150</name>
</gene>
<feature type="chain" id="PRO_5012312255" evidence="1">
    <location>
        <begin position="25"/>
        <end position="329"/>
    </location>
</feature>
<dbReference type="OrthoDB" id="9814375at2"/>
<evidence type="ECO:0000313" key="4">
    <source>
        <dbReference type="Proteomes" id="UP000216107"/>
    </source>
</evidence>
<dbReference type="InterPro" id="IPR027024">
    <property type="entry name" value="UCP027386_ABC_sbc_TM0202"/>
</dbReference>
<comment type="caution">
    <text evidence="3">The sequence shown here is derived from an EMBL/GenBank/DDBJ whole genome shotgun (WGS) entry which is preliminary data.</text>
</comment>
<name>A0A272ENJ6_9RHOO</name>
<evidence type="ECO:0000313" key="3">
    <source>
        <dbReference type="EMBL" id="PAS91671.1"/>
    </source>
</evidence>
<dbReference type="PIRSF" id="PIRSF027386">
    <property type="entry name" value="UCP027386_ABC_sbc_TM0202"/>
    <property type="match status" value="1"/>
</dbReference>
<organism evidence="3 4">
    <name type="scientific">Candidatus Dactylopiibacterium carminicum</name>
    <dbReference type="NCBI Taxonomy" id="857335"/>
    <lineage>
        <taxon>Bacteria</taxon>
        <taxon>Pseudomonadati</taxon>
        <taxon>Pseudomonadota</taxon>
        <taxon>Betaproteobacteria</taxon>
        <taxon>Rhodocyclales</taxon>
        <taxon>Rhodocyclaceae</taxon>
        <taxon>Candidatus Dactylopiibacterium</taxon>
    </lineage>
</organism>
<feature type="signal peptide" evidence="1">
    <location>
        <begin position="1"/>
        <end position="24"/>
    </location>
</feature>
<evidence type="ECO:0000256" key="1">
    <source>
        <dbReference type="SAM" id="SignalP"/>
    </source>
</evidence>
<dbReference type="SUPFAM" id="SSF53850">
    <property type="entry name" value="Periplasmic binding protein-like II"/>
    <property type="match status" value="1"/>
</dbReference>
<dbReference type="PANTHER" id="PTHR30024:SF46">
    <property type="entry name" value="ABC TRANSPORTER, SUBSTRATE-BINDING LIPOPROTEIN"/>
    <property type="match status" value="1"/>
</dbReference>